<evidence type="ECO:0000259" key="2">
    <source>
        <dbReference type="Pfam" id="PF20415"/>
    </source>
</evidence>
<sequence>MSYTLPGALSELSTQPPHRLQSRAMNPWNPWQPPGFYNQPHPNAFAGPPGGFPGFWGQPGWAPPNANAGFRSTKYPSLNPILASDTTPIKYDVRRKARSEIPQALYGQYRAMFATASSSAHIRLLSKAFPWSIEIMSSTPITCEAVWDALHTALQEHIVDSEWGIVIGDKRLRETIEKAAKKRVEAEHDDDSRLKRIDWLGAQTIFKGLDRLEDFQELRLLPGADECAETWIVKLGTS</sequence>
<dbReference type="Pfam" id="PF20415">
    <property type="entry name" value="DUF6699"/>
    <property type="match status" value="1"/>
</dbReference>
<reference evidence="3" key="1">
    <citation type="submission" date="2023-03" db="EMBL/GenBank/DDBJ databases">
        <title>Massive genome expansion in bonnet fungi (Mycena s.s.) driven by repeated elements and novel gene families across ecological guilds.</title>
        <authorList>
            <consortium name="Lawrence Berkeley National Laboratory"/>
            <person name="Harder C.B."/>
            <person name="Miyauchi S."/>
            <person name="Viragh M."/>
            <person name="Kuo A."/>
            <person name="Thoen E."/>
            <person name="Andreopoulos B."/>
            <person name="Lu D."/>
            <person name="Skrede I."/>
            <person name="Drula E."/>
            <person name="Henrissat B."/>
            <person name="Morin E."/>
            <person name="Kohler A."/>
            <person name="Barry K."/>
            <person name="LaButti K."/>
            <person name="Morin E."/>
            <person name="Salamov A."/>
            <person name="Lipzen A."/>
            <person name="Mereny Z."/>
            <person name="Hegedus B."/>
            <person name="Baldrian P."/>
            <person name="Stursova M."/>
            <person name="Weitz H."/>
            <person name="Taylor A."/>
            <person name="Grigoriev I.V."/>
            <person name="Nagy L.G."/>
            <person name="Martin F."/>
            <person name="Kauserud H."/>
        </authorList>
    </citation>
    <scope>NUCLEOTIDE SEQUENCE</scope>
    <source>
        <strain evidence="3">CBHHK188m</strain>
    </source>
</reference>
<evidence type="ECO:0000313" key="4">
    <source>
        <dbReference type="Proteomes" id="UP001215280"/>
    </source>
</evidence>
<feature type="domain" description="DUF6699" evidence="2">
    <location>
        <begin position="89"/>
        <end position="211"/>
    </location>
</feature>
<comment type="caution">
    <text evidence="3">The sequence shown here is derived from an EMBL/GenBank/DDBJ whole genome shotgun (WGS) entry which is preliminary data.</text>
</comment>
<dbReference type="InterPro" id="IPR046522">
    <property type="entry name" value="DUF6699"/>
</dbReference>
<evidence type="ECO:0000256" key="1">
    <source>
        <dbReference type="SAM" id="MobiDB-lite"/>
    </source>
</evidence>
<organism evidence="3 4">
    <name type="scientific">Mycena maculata</name>
    <dbReference type="NCBI Taxonomy" id="230809"/>
    <lineage>
        <taxon>Eukaryota</taxon>
        <taxon>Fungi</taxon>
        <taxon>Dikarya</taxon>
        <taxon>Basidiomycota</taxon>
        <taxon>Agaricomycotina</taxon>
        <taxon>Agaricomycetes</taxon>
        <taxon>Agaricomycetidae</taxon>
        <taxon>Agaricales</taxon>
        <taxon>Marasmiineae</taxon>
        <taxon>Mycenaceae</taxon>
        <taxon>Mycena</taxon>
    </lineage>
</organism>
<evidence type="ECO:0000313" key="3">
    <source>
        <dbReference type="EMBL" id="KAJ7745485.1"/>
    </source>
</evidence>
<dbReference type="AlphaFoldDB" id="A0AAD7N5N1"/>
<accession>A0AAD7N5N1</accession>
<dbReference type="EMBL" id="JARJLG010000103">
    <property type="protein sequence ID" value="KAJ7745485.1"/>
    <property type="molecule type" value="Genomic_DNA"/>
</dbReference>
<proteinExistence type="predicted"/>
<feature type="region of interest" description="Disordered" evidence="1">
    <location>
        <begin position="1"/>
        <end position="21"/>
    </location>
</feature>
<gene>
    <name evidence="3" type="ORF">DFH07DRAFT_18094</name>
</gene>
<name>A0AAD7N5N1_9AGAR</name>
<dbReference type="Proteomes" id="UP001215280">
    <property type="component" value="Unassembled WGS sequence"/>
</dbReference>
<keyword evidence="4" id="KW-1185">Reference proteome</keyword>
<protein>
    <recommendedName>
        <fullName evidence="2">DUF6699 domain-containing protein</fullName>
    </recommendedName>
</protein>